<sequence>MTQTKVIPNNYVWYHGGIMTEYHTNMYNEMSREIAELQRSGFNKDHLERLLNSRHMLVEFYIPTLI</sequence>
<dbReference type="EMBL" id="LAZR01004121">
    <property type="protein sequence ID" value="KKN11564.1"/>
    <property type="molecule type" value="Genomic_DNA"/>
</dbReference>
<comment type="caution">
    <text evidence="1">The sequence shown here is derived from an EMBL/GenBank/DDBJ whole genome shotgun (WGS) entry which is preliminary data.</text>
</comment>
<protein>
    <submittedName>
        <fullName evidence="1">Uncharacterized protein</fullName>
    </submittedName>
</protein>
<reference evidence="1" key="1">
    <citation type="journal article" date="2015" name="Nature">
        <title>Complex archaea that bridge the gap between prokaryotes and eukaryotes.</title>
        <authorList>
            <person name="Spang A."/>
            <person name="Saw J.H."/>
            <person name="Jorgensen S.L."/>
            <person name="Zaremba-Niedzwiedzka K."/>
            <person name="Martijn J."/>
            <person name="Lind A.E."/>
            <person name="van Eijk R."/>
            <person name="Schleper C."/>
            <person name="Guy L."/>
            <person name="Ettema T.J."/>
        </authorList>
    </citation>
    <scope>NUCLEOTIDE SEQUENCE</scope>
</reference>
<dbReference type="AlphaFoldDB" id="A0A0F9N0T1"/>
<accession>A0A0F9N0T1</accession>
<gene>
    <name evidence="1" type="ORF">LCGC14_1025140</name>
</gene>
<organism evidence="1">
    <name type="scientific">marine sediment metagenome</name>
    <dbReference type="NCBI Taxonomy" id="412755"/>
    <lineage>
        <taxon>unclassified sequences</taxon>
        <taxon>metagenomes</taxon>
        <taxon>ecological metagenomes</taxon>
    </lineage>
</organism>
<proteinExistence type="predicted"/>
<evidence type="ECO:0000313" key="1">
    <source>
        <dbReference type="EMBL" id="KKN11564.1"/>
    </source>
</evidence>
<name>A0A0F9N0T1_9ZZZZ</name>